<dbReference type="GO" id="GO:0016020">
    <property type="term" value="C:membrane"/>
    <property type="evidence" value="ECO:0007669"/>
    <property type="project" value="UniProtKB-SubCell"/>
</dbReference>
<dbReference type="InterPro" id="IPR002870">
    <property type="entry name" value="Peptidase_M12B_N"/>
</dbReference>
<gene>
    <name evidence="12" type="ORF">FSP39_004580</name>
</gene>
<dbReference type="AlphaFoldDB" id="A0AA88YDR8"/>
<dbReference type="Proteomes" id="UP001186944">
    <property type="component" value="Unassembled WGS sequence"/>
</dbReference>
<evidence type="ECO:0000259" key="11">
    <source>
        <dbReference type="PROSITE" id="PS50215"/>
    </source>
</evidence>
<dbReference type="GO" id="GO:0004222">
    <property type="term" value="F:metalloendopeptidase activity"/>
    <property type="evidence" value="ECO:0007669"/>
    <property type="project" value="InterPro"/>
</dbReference>
<keyword evidence="5 7" id="KW-1015">Disulfide bond</keyword>
<comment type="subcellular location">
    <subcellularLocation>
        <location evidence="1">Membrane</location>
        <topology evidence="1">Single-pass membrane protein</topology>
    </subcellularLocation>
</comment>
<evidence type="ECO:0000256" key="1">
    <source>
        <dbReference type="ARBA" id="ARBA00004167"/>
    </source>
</evidence>
<feature type="transmembrane region" description="Helical" evidence="9">
    <location>
        <begin position="721"/>
        <end position="743"/>
    </location>
</feature>
<feature type="compositionally biased region" description="Basic and acidic residues" evidence="8">
    <location>
        <begin position="1015"/>
        <end position="1037"/>
    </location>
</feature>
<feature type="binding site" evidence="7">
    <location>
        <position position="363"/>
    </location>
    <ligand>
        <name>Zn(2+)</name>
        <dbReference type="ChEBI" id="CHEBI:29105"/>
        <note>catalytic</note>
    </ligand>
</feature>
<dbReference type="Pfam" id="PF01562">
    <property type="entry name" value="Pep_M12B_propep"/>
    <property type="match status" value="1"/>
</dbReference>
<dbReference type="GO" id="GO:0046872">
    <property type="term" value="F:metal ion binding"/>
    <property type="evidence" value="ECO:0007669"/>
    <property type="project" value="UniProtKB-KW"/>
</dbReference>
<evidence type="ECO:0000313" key="12">
    <source>
        <dbReference type="EMBL" id="KAK3094656.1"/>
    </source>
</evidence>
<keyword evidence="7" id="KW-0479">Metal-binding</keyword>
<keyword evidence="7" id="KW-0862">Zinc</keyword>
<dbReference type="InterPro" id="IPR006586">
    <property type="entry name" value="ADAM_Cys-rich"/>
</dbReference>
<evidence type="ECO:0000256" key="6">
    <source>
        <dbReference type="PROSITE-ProRule" id="PRU00068"/>
    </source>
</evidence>
<keyword evidence="3 9" id="KW-1133">Transmembrane helix</keyword>
<feature type="compositionally biased region" description="Polar residues" evidence="8">
    <location>
        <begin position="999"/>
        <end position="1008"/>
    </location>
</feature>
<sequence>MERLRRYYFLIIFCGIAPFFPISTGNIVGSSFKNLRPVQVIKPVIYHNNTERETTHHKDGHLDDITLYFNAFDQQFVADLNINKNLFASSYIVKSLGVSPDKASIKRPNIKPSHCYYHGHVRGDVHSMVAVSTCDGIRGLVSYKDRTYHIEPAGDIGDRVHRLYLEKDDRPGLKHNCGHNDKHSRFYSNATVNYLHTREVFGRMRRSAEDKKKKVIRGPFDSNDNTRYVEMYLVNDYRTYTNYQGNERLIIQRSQDIVNIVSRLYNPLNIHVALVGVETWKSRDMFTISDQANVTLESFLHYRRNHINPNHQNDNAQLITSVQFTGSTLGRAQIASICSFQYSAGVNMNIRDRLVQVATTVAHELGHNFGMEHDNYSYCQCAADKCIMAPTGGGISTPTQWSSCSRNSLMENFDIGMDYCLKNKPAEIFDGPVCGNGFMEEGEQCDCGTKECKTKCCNASTCRLSPGSSCATGQCCDLNTCKPKQAATLCRGAFEFCDLPEFCNGESEWCPSDVYRQNGQKCMNGQASYCYNGTCKTHTAQCKLLWGSTGRVSDPICFQHLNINGSKHGNCGYNWETRTYNRCDKEDVLCGLLHCVHLNEKLMFWRESLAEGTPATFLTKGSKQYVCRSAILDVGLDMPDPGQAPDGAKCAEKKICVNHKCQSLSKLKIKSCPDCNDHGVCNSIGQCHCSEGFAPPNCNEPGHGGSRHSGPVKIKDSNSTMIGLLVTFTILVLAGVLAFIAYYNREYIKKWWRNRPGDFKHRLPCLSLQSEKPPPRSPPNKRAPPKPPAASYKPKNKSVDISTPVLQTSTNKQSGSPSKSLFSKFTSKGASSYTEENTIPPPTMTLISKPQPAPPPKVEFKPSPKPAPKPVPKLPAKPQNSNTSAIVHDPIVKKDSFNREISKPVLISTTDRRSMAFARENSFENGRSTNDESQVAPPPIPPHTAKKRESSTAPLRPTSMPPQPQKLKFADDEESKRESRKSMAGSGLKSPPRPPPPNVNFTDISTAKSKAGEPSSRKIIDKAKYRIEAESAEDKLPRVKNRSPAVDKRKKTDSDSKSLKPLLSTNNDKTSIAKNSRKPDSTSSRGKPSISKQSSFPSQSIPPKPSVTKQMSNPSRAAKPLTSQASDASTQESPAVAHIKAMFDSMDIGSKPIGGPSTVTRTNSGGNGDRPRPPPKPGAGSKFRSVNV</sequence>
<protein>
    <submittedName>
        <fullName evidence="12">Uncharacterized protein</fullName>
    </submittedName>
</protein>
<dbReference type="SMART" id="SM00050">
    <property type="entry name" value="DISIN"/>
    <property type="match status" value="1"/>
</dbReference>
<feature type="region of interest" description="Disordered" evidence="8">
    <location>
        <begin position="763"/>
        <end position="801"/>
    </location>
</feature>
<feature type="transmembrane region" description="Helical" evidence="9">
    <location>
        <begin position="7"/>
        <end position="28"/>
    </location>
</feature>
<feature type="binding site" evidence="7">
    <location>
        <position position="373"/>
    </location>
    <ligand>
        <name>Zn(2+)</name>
        <dbReference type="ChEBI" id="CHEBI:29105"/>
        <note>catalytic</note>
    </ligand>
</feature>
<feature type="compositionally biased region" description="Polar residues" evidence="8">
    <location>
        <begin position="1065"/>
        <end position="1074"/>
    </location>
</feature>
<evidence type="ECO:0000256" key="7">
    <source>
        <dbReference type="PROSITE-ProRule" id="PRU00276"/>
    </source>
</evidence>
<dbReference type="SUPFAM" id="SSF55486">
    <property type="entry name" value="Metalloproteases ('zincins'), catalytic domain"/>
    <property type="match status" value="1"/>
</dbReference>
<accession>A0AA88YDR8</accession>
<comment type="caution">
    <text evidence="12">The sequence shown here is derived from an EMBL/GenBank/DDBJ whole genome shotgun (WGS) entry which is preliminary data.</text>
</comment>
<dbReference type="SMART" id="SM00608">
    <property type="entry name" value="ACR"/>
    <property type="match status" value="1"/>
</dbReference>
<dbReference type="Pfam" id="PF01421">
    <property type="entry name" value="Reprolysin"/>
    <property type="match status" value="1"/>
</dbReference>
<feature type="disulfide bond" evidence="7">
    <location>
        <begin position="381"/>
        <end position="386"/>
    </location>
</feature>
<dbReference type="Pfam" id="PF00200">
    <property type="entry name" value="Disintegrin"/>
    <property type="match status" value="1"/>
</dbReference>
<dbReference type="SUPFAM" id="SSF57552">
    <property type="entry name" value="Blood coagulation inhibitor (disintegrin)"/>
    <property type="match status" value="1"/>
</dbReference>
<feature type="active site" evidence="7">
    <location>
        <position position="364"/>
    </location>
</feature>
<dbReference type="EMBL" id="VSWD01000008">
    <property type="protein sequence ID" value="KAK3094656.1"/>
    <property type="molecule type" value="Genomic_DNA"/>
</dbReference>
<dbReference type="InterPro" id="IPR034027">
    <property type="entry name" value="Reprolysin_adamalysin"/>
</dbReference>
<feature type="disulfide bond" evidence="6">
    <location>
        <begin position="490"/>
        <end position="510"/>
    </location>
</feature>
<feature type="compositionally biased region" description="Basic and acidic residues" evidence="8">
    <location>
        <begin position="890"/>
        <end position="902"/>
    </location>
</feature>
<dbReference type="InterPro" id="IPR000742">
    <property type="entry name" value="EGF"/>
</dbReference>
<feature type="compositionally biased region" description="Pro residues" evidence="8">
    <location>
        <begin position="851"/>
        <end position="875"/>
    </location>
</feature>
<evidence type="ECO:0000256" key="8">
    <source>
        <dbReference type="SAM" id="MobiDB-lite"/>
    </source>
</evidence>
<evidence type="ECO:0000256" key="3">
    <source>
        <dbReference type="ARBA" id="ARBA00022989"/>
    </source>
</evidence>
<feature type="compositionally biased region" description="Basic and acidic residues" evidence="8">
    <location>
        <begin position="968"/>
        <end position="981"/>
    </location>
</feature>
<feature type="domain" description="Peptidase M12B" evidence="11">
    <location>
        <begin position="227"/>
        <end position="425"/>
    </location>
</feature>
<dbReference type="InterPro" id="IPR001762">
    <property type="entry name" value="Disintegrin_dom"/>
</dbReference>
<keyword evidence="13" id="KW-1185">Reference proteome</keyword>
<dbReference type="InterPro" id="IPR001590">
    <property type="entry name" value="Peptidase_M12B"/>
</dbReference>
<organism evidence="12 13">
    <name type="scientific">Pinctada imbricata</name>
    <name type="common">Atlantic pearl-oyster</name>
    <name type="synonym">Pinctada martensii</name>
    <dbReference type="NCBI Taxonomy" id="66713"/>
    <lineage>
        <taxon>Eukaryota</taxon>
        <taxon>Metazoa</taxon>
        <taxon>Spiralia</taxon>
        <taxon>Lophotrochozoa</taxon>
        <taxon>Mollusca</taxon>
        <taxon>Bivalvia</taxon>
        <taxon>Autobranchia</taxon>
        <taxon>Pteriomorphia</taxon>
        <taxon>Pterioida</taxon>
        <taxon>Pterioidea</taxon>
        <taxon>Pteriidae</taxon>
        <taxon>Pinctada</taxon>
    </lineage>
</organism>
<dbReference type="Pfam" id="PF08516">
    <property type="entry name" value="ADAM_CR"/>
    <property type="match status" value="1"/>
</dbReference>
<evidence type="ECO:0000256" key="2">
    <source>
        <dbReference type="ARBA" id="ARBA00022692"/>
    </source>
</evidence>
<dbReference type="GO" id="GO:0006509">
    <property type="term" value="P:membrane protein ectodomain proteolysis"/>
    <property type="evidence" value="ECO:0007669"/>
    <property type="project" value="TreeGrafter"/>
</dbReference>
<dbReference type="CDD" id="cd04269">
    <property type="entry name" value="ZnMc_adamalysin_II_like"/>
    <property type="match status" value="1"/>
</dbReference>
<dbReference type="PROSITE" id="PS50214">
    <property type="entry name" value="DISINTEGRIN_2"/>
    <property type="match status" value="1"/>
</dbReference>
<feature type="compositionally biased region" description="Low complexity" evidence="8">
    <location>
        <begin position="1087"/>
        <end position="1099"/>
    </location>
</feature>
<evidence type="ECO:0000256" key="4">
    <source>
        <dbReference type="ARBA" id="ARBA00023136"/>
    </source>
</evidence>
<dbReference type="InterPro" id="IPR024079">
    <property type="entry name" value="MetalloPept_cat_dom_sf"/>
</dbReference>
<evidence type="ECO:0000256" key="9">
    <source>
        <dbReference type="SAM" id="Phobius"/>
    </source>
</evidence>
<proteinExistence type="predicted"/>
<evidence type="ECO:0000259" key="10">
    <source>
        <dbReference type="PROSITE" id="PS50214"/>
    </source>
</evidence>
<keyword evidence="4 9" id="KW-0472">Membrane</keyword>
<feature type="region of interest" description="Disordered" evidence="8">
    <location>
        <begin position="830"/>
        <end position="1188"/>
    </location>
</feature>
<dbReference type="InterPro" id="IPR036436">
    <property type="entry name" value="Disintegrin_dom_sf"/>
</dbReference>
<evidence type="ECO:0000256" key="5">
    <source>
        <dbReference type="ARBA" id="ARBA00023157"/>
    </source>
</evidence>
<dbReference type="Gene3D" id="4.10.70.10">
    <property type="entry name" value="Disintegrin domain"/>
    <property type="match status" value="1"/>
</dbReference>
<dbReference type="FunFam" id="3.40.390.10:FF:000002">
    <property type="entry name" value="Disintegrin and metalloproteinase domain-containing protein 22"/>
    <property type="match status" value="1"/>
</dbReference>
<dbReference type="PANTHER" id="PTHR11905">
    <property type="entry name" value="ADAM A DISINTEGRIN AND METALLOPROTEASE DOMAIN"/>
    <property type="match status" value="1"/>
</dbReference>
<keyword evidence="2 9" id="KW-0812">Transmembrane</keyword>
<feature type="compositionally biased region" description="Polar residues" evidence="8">
    <location>
        <begin position="923"/>
        <end position="933"/>
    </location>
</feature>
<feature type="compositionally biased region" description="Basic and acidic residues" evidence="8">
    <location>
        <begin position="1045"/>
        <end position="1058"/>
    </location>
</feature>
<reference evidence="12" key="1">
    <citation type="submission" date="2019-08" db="EMBL/GenBank/DDBJ databases">
        <title>The improved chromosome-level genome for the pearl oyster Pinctada fucata martensii using PacBio sequencing and Hi-C.</title>
        <authorList>
            <person name="Zheng Z."/>
        </authorList>
    </citation>
    <scope>NUCLEOTIDE SEQUENCE</scope>
    <source>
        <strain evidence="12">ZZ-2019</strain>
        <tissue evidence="12">Adductor muscle</tissue>
    </source>
</reference>
<feature type="binding site" evidence="7">
    <location>
        <position position="367"/>
    </location>
    <ligand>
        <name>Zn(2+)</name>
        <dbReference type="ChEBI" id="CHEBI:29105"/>
        <note>catalytic</note>
    </ligand>
</feature>
<dbReference type="Gene3D" id="3.40.390.10">
    <property type="entry name" value="Collagenase (Catalytic Domain)"/>
    <property type="match status" value="1"/>
</dbReference>
<feature type="domain" description="Disintegrin" evidence="10">
    <location>
        <begin position="431"/>
        <end position="518"/>
    </location>
</feature>
<dbReference type="PANTHER" id="PTHR11905:SF159">
    <property type="entry name" value="ADAM METALLOPROTEASE"/>
    <property type="match status" value="1"/>
</dbReference>
<feature type="compositionally biased region" description="Pro residues" evidence="8">
    <location>
        <begin position="775"/>
        <end position="788"/>
    </location>
</feature>
<dbReference type="PROSITE" id="PS50215">
    <property type="entry name" value="ADAM_MEPRO"/>
    <property type="match status" value="1"/>
</dbReference>
<evidence type="ECO:0000313" key="13">
    <source>
        <dbReference type="Proteomes" id="UP001186944"/>
    </source>
</evidence>
<name>A0AA88YDR8_PINIB</name>
<feature type="compositionally biased region" description="Polar residues" evidence="8">
    <location>
        <begin position="1107"/>
        <end position="1133"/>
    </location>
</feature>
<dbReference type="PROSITE" id="PS01186">
    <property type="entry name" value="EGF_2"/>
    <property type="match status" value="1"/>
</dbReference>
<comment type="caution">
    <text evidence="7">Lacks conserved residue(s) required for the propagation of feature annotation.</text>
</comment>